<evidence type="ECO:0000313" key="3">
    <source>
        <dbReference type="EMBL" id="KGF87640.1"/>
    </source>
</evidence>
<evidence type="ECO:0000256" key="1">
    <source>
        <dbReference type="ARBA" id="ARBA00006611"/>
    </source>
</evidence>
<dbReference type="eggNOG" id="COG2805">
    <property type="taxonomic scope" value="Bacteria"/>
</dbReference>
<dbReference type="Proteomes" id="UP000030598">
    <property type="component" value="Unassembled WGS sequence"/>
</dbReference>
<dbReference type="CDD" id="cd01131">
    <property type="entry name" value="PilT"/>
    <property type="match status" value="1"/>
</dbReference>
<dbReference type="RefSeq" id="WP_032524208.1">
    <property type="nucleotide sequence ID" value="NZ_CP138934.1"/>
</dbReference>
<gene>
    <name evidence="3" type="ORF">EU91_0672</name>
</gene>
<dbReference type="PANTHER" id="PTHR30486">
    <property type="entry name" value="TWITCHING MOTILITY PROTEIN PILT"/>
    <property type="match status" value="1"/>
</dbReference>
<dbReference type="GO" id="GO:0016887">
    <property type="term" value="F:ATP hydrolysis activity"/>
    <property type="evidence" value="ECO:0007669"/>
    <property type="project" value="InterPro"/>
</dbReference>
<dbReference type="STRING" id="59925.EU91_0672"/>
<proteinExistence type="inferred from homology"/>
<dbReference type="GO" id="GO:0005524">
    <property type="term" value="F:ATP binding"/>
    <property type="evidence" value="ECO:0007669"/>
    <property type="project" value="InterPro"/>
</dbReference>
<accession>A0A0A1ZE16</accession>
<dbReference type="InterPro" id="IPR027417">
    <property type="entry name" value="P-loop_NTPase"/>
</dbReference>
<dbReference type="PANTHER" id="PTHR30486:SF16">
    <property type="entry name" value="TWITCHING MOTILITY PROTEIN PILT"/>
    <property type="match status" value="1"/>
</dbReference>
<dbReference type="InterPro" id="IPR006321">
    <property type="entry name" value="PilT/PilU"/>
</dbReference>
<organism evidence="3 4">
    <name type="scientific">Prochlorococcus marinus str. GP2</name>
    <dbReference type="NCBI Taxonomy" id="59925"/>
    <lineage>
        <taxon>Bacteria</taxon>
        <taxon>Bacillati</taxon>
        <taxon>Cyanobacteriota</taxon>
        <taxon>Cyanophyceae</taxon>
        <taxon>Synechococcales</taxon>
        <taxon>Prochlorococcaceae</taxon>
        <taxon>Prochlorococcus</taxon>
    </lineage>
</organism>
<dbReference type="OrthoDB" id="568371at2"/>
<dbReference type="Gene3D" id="3.30.450.90">
    <property type="match status" value="1"/>
</dbReference>
<evidence type="ECO:0000259" key="2">
    <source>
        <dbReference type="Pfam" id="PF00437"/>
    </source>
</evidence>
<sequence length="347" mass="38308">MSIAREIVSFAIQAGSSDIHLEEGAPIAVRVNSDIKISPQKLESDDMDQLLLELLGEVKLEEFNQTADLDTSIGLEGLSRLRINAYVANEKRCLTLRLLPNDLPKWQDLGLPDSFINLSKLHRGLVLCTGPTGSGKSTTLAAFINCMLETQCRHVLTIEDPIEFIFNHTKNSIIHQREVKRDTNSFSTALRAALREDPDVIYIGEMRDLETIQLAITAAETGHLVLGTLHTSSAAKTVERIVDVFPADQQEQARLQVSTSLAGIMSQTLCKNTKGKRSLAYELMVNTPAIGNLIREKKVSQIYSQLQTGSQEGMNTLEQCLNNLYSDGLITQEEALGKASNKKAIKF</sequence>
<comment type="similarity">
    <text evidence="1">Belongs to the GSP E family.</text>
</comment>
<comment type="caution">
    <text evidence="3">The sequence shown here is derived from an EMBL/GenBank/DDBJ whole genome shotgun (WGS) entry which is preliminary data.</text>
</comment>
<dbReference type="NCBIfam" id="TIGR01420">
    <property type="entry name" value="pilT_fam"/>
    <property type="match status" value="1"/>
</dbReference>
<evidence type="ECO:0000313" key="4">
    <source>
        <dbReference type="Proteomes" id="UP000030598"/>
    </source>
</evidence>
<protein>
    <submittedName>
        <fullName evidence="3">Twitching motility protein PilT</fullName>
    </submittedName>
</protein>
<dbReference type="Gene3D" id="3.40.50.300">
    <property type="entry name" value="P-loop containing nucleotide triphosphate hydrolases"/>
    <property type="match status" value="1"/>
</dbReference>
<dbReference type="Pfam" id="PF00437">
    <property type="entry name" value="T2SSE"/>
    <property type="match status" value="1"/>
</dbReference>
<feature type="domain" description="Bacterial type II secretion system protein E" evidence="2">
    <location>
        <begin position="5"/>
        <end position="272"/>
    </location>
</feature>
<dbReference type="InterPro" id="IPR001482">
    <property type="entry name" value="T2SS/T4SS_dom"/>
</dbReference>
<dbReference type="EMBL" id="JNAH01000004">
    <property type="protein sequence ID" value="KGF87640.1"/>
    <property type="molecule type" value="Genomic_DNA"/>
</dbReference>
<dbReference type="SUPFAM" id="SSF52540">
    <property type="entry name" value="P-loop containing nucleoside triphosphate hydrolases"/>
    <property type="match status" value="1"/>
</dbReference>
<dbReference type="AlphaFoldDB" id="A0A0A1ZE16"/>
<dbReference type="InterPro" id="IPR050921">
    <property type="entry name" value="T4SS_GSP_E_ATPase"/>
</dbReference>
<name>A0A0A1ZE16_PROMR</name>
<reference evidence="4" key="1">
    <citation type="journal article" date="2014" name="Sci. Data">
        <title>Genomes of diverse isolates of the marine cyanobacterium Prochlorococcus.</title>
        <authorList>
            <person name="Biller S."/>
            <person name="Berube P."/>
            <person name="Thompson J."/>
            <person name="Kelly L."/>
            <person name="Roggensack S."/>
            <person name="Awad L."/>
            <person name="Roache-Johnson K."/>
            <person name="Ding H."/>
            <person name="Giovannoni S.J."/>
            <person name="Moore L.R."/>
            <person name="Chisholm S.W."/>
        </authorList>
    </citation>
    <scope>NUCLEOTIDE SEQUENCE [LARGE SCALE GENOMIC DNA]</scope>
    <source>
        <strain evidence="4">GP2</strain>
    </source>
</reference>